<dbReference type="SUPFAM" id="SSF51126">
    <property type="entry name" value="Pectin lyase-like"/>
    <property type="match status" value="2"/>
</dbReference>
<dbReference type="AlphaFoldDB" id="A0A8S2GCF6"/>
<evidence type="ECO:0000313" key="3">
    <source>
        <dbReference type="Proteomes" id="UP000682733"/>
    </source>
</evidence>
<dbReference type="EMBL" id="CAJOBA010000001">
    <property type="protein sequence ID" value="CAF3491787.1"/>
    <property type="molecule type" value="Genomic_DNA"/>
</dbReference>
<sequence length="970" mass="105128">MVGETFNFTTSEINIEYSDGTNKTQILSDFFVEDENEIIINLKLDLNVTVVPAYDIASNVTSVKVIEEPVLIDSDSGKEVAFILKADGTMSVDSVIANTHDDYEIAFGESLVELTLNNSNGTVETMYVRMQGSHIVNAQHIDLSSLEPQEIEFDLYGQAALKNGEIFADALVAAAAAPDVYQEIKLPATIYDISSVISRQVKRTSNTSLIIPSNVTISAAGPVQPIITSTYVNDNILNQSTLRITGDNVVIDNLAIYTYNNLTNSGKAIEILGNNVTIKNSTISGSTLKGNPNFLHDSIMVNGMNGNIQTFMIQNNKLEDGKLVIGGGITGRGSIINNTFDNAAILANGANSVSYLQKDNVMPTVTGNTFNGGLITKNITPGVVNTPAAALANGMLLRNALAMLDDNTSIRKTITLPQANYDVNYQETSISLGESITLRSDPNAQATIVHSGKINGSQNMQQVILVRGHNVVIDNLIIKSKVLYPNKTIEVINDNFTLTNSNVDGGGQSPIYFNPSLSPITTYNLSNNSFLNGQVVLSQSTGVGGTIDNQIISNNKFYAAAISASGSSTSIAWFLTDVQLPTVTGNEFFIIGTSSLIACGTYPIKPIKVIDVHETLIELTYETGIKEITKFVENFSVIANGETYDSLSYELSSAGPQEIEIVLRDFVLPYAINVNQLAIEEIQVINGHLVDQSTDAVIMVDQHDHALATNVEEIVDQWFVVEEDGHTLTDSQIDVTYNSGMVRSLPLSTRMFTTEVIDMSSEGVKEIEFTYEHNTQISGDGSLIFSVHDHDAIITIVNKVLPITEKEFEDYPEIAQKKAAQNGQALFNALNLLAKEANGQLVTLVVPTTAYDVTNLANDKLVLIDAQEKEALGTVGRGNLLLNIPNLSLVGQDSHNLPVLYSRRINELTPLIVKREMNVVQPEGSMVLGGLENEHYSNTVAVLADNITIRSIKIRNRNGSNNVSLNGDLS</sequence>
<proteinExistence type="predicted"/>
<dbReference type="InterPro" id="IPR011050">
    <property type="entry name" value="Pectin_lyase_fold/virulence"/>
</dbReference>
<dbReference type="Proteomes" id="UP000677228">
    <property type="component" value="Unassembled WGS sequence"/>
</dbReference>
<evidence type="ECO:0000313" key="1">
    <source>
        <dbReference type="EMBL" id="CAF0720698.1"/>
    </source>
</evidence>
<evidence type="ECO:0000313" key="2">
    <source>
        <dbReference type="EMBL" id="CAF3491787.1"/>
    </source>
</evidence>
<accession>A0A8S2GCF6</accession>
<dbReference type="Gene3D" id="2.160.20.10">
    <property type="entry name" value="Single-stranded right-handed beta-helix, Pectin lyase-like"/>
    <property type="match status" value="1"/>
</dbReference>
<dbReference type="InterPro" id="IPR006626">
    <property type="entry name" value="PbH1"/>
</dbReference>
<organism evidence="2 3">
    <name type="scientific">Didymodactylos carnosus</name>
    <dbReference type="NCBI Taxonomy" id="1234261"/>
    <lineage>
        <taxon>Eukaryota</taxon>
        <taxon>Metazoa</taxon>
        <taxon>Spiralia</taxon>
        <taxon>Gnathifera</taxon>
        <taxon>Rotifera</taxon>
        <taxon>Eurotatoria</taxon>
        <taxon>Bdelloidea</taxon>
        <taxon>Philodinida</taxon>
        <taxon>Philodinidae</taxon>
        <taxon>Didymodactylos</taxon>
    </lineage>
</organism>
<gene>
    <name evidence="1" type="ORF">OVA965_LOCUS14</name>
    <name evidence="2" type="ORF">TMI583_LOCUS14</name>
</gene>
<dbReference type="InterPro" id="IPR012334">
    <property type="entry name" value="Pectin_lyas_fold"/>
</dbReference>
<dbReference type="Proteomes" id="UP000682733">
    <property type="component" value="Unassembled WGS sequence"/>
</dbReference>
<comment type="caution">
    <text evidence="2">The sequence shown here is derived from an EMBL/GenBank/DDBJ whole genome shotgun (WGS) entry which is preliminary data.</text>
</comment>
<name>A0A8S2GCF6_9BILA</name>
<protein>
    <submittedName>
        <fullName evidence="2">Uncharacterized protein</fullName>
    </submittedName>
</protein>
<dbReference type="EMBL" id="CAJNOK010000001">
    <property type="protein sequence ID" value="CAF0720698.1"/>
    <property type="molecule type" value="Genomic_DNA"/>
</dbReference>
<reference evidence="2" key="1">
    <citation type="submission" date="2021-02" db="EMBL/GenBank/DDBJ databases">
        <authorList>
            <person name="Nowell W R."/>
        </authorList>
    </citation>
    <scope>NUCLEOTIDE SEQUENCE</scope>
</reference>
<dbReference type="SMART" id="SM00710">
    <property type="entry name" value="PbH1"/>
    <property type="match status" value="4"/>
</dbReference>